<reference evidence="2" key="2">
    <citation type="journal article" date="2022" name="BMC Genomics">
        <title>Comparative genome analysis of mycobacteria focusing on tRNA and non-coding RNA.</title>
        <authorList>
            <person name="Behra P.R.K."/>
            <person name="Pettersson B.M.F."/>
            <person name="Ramesh M."/>
            <person name="Das S."/>
            <person name="Dasgupta S."/>
            <person name="Kirsebom L.A."/>
        </authorList>
    </citation>
    <scope>NUCLEOTIDE SEQUENCE</scope>
    <source>
        <strain evidence="2">DSM 44838</strain>
    </source>
</reference>
<accession>A0A9X2Z7F3</accession>
<evidence type="ECO:0000256" key="1">
    <source>
        <dbReference type="SAM" id="MobiDB-lite"/>
    </source>
</evidence>
<evidence type="ECO:0000313" key="2">
    <source>
        <dbReference type="EMBL" id="MCV7424368.1"/>
    </source>
</evidence>
<reference evidence="2" key="1">
    <citation type="submission" date="2020-07" db="EMBL/GenBank/DDBJ databases">
        <authorList>
            <person name="Pettersson B.M.F."/>
            <person name="Behra P.R.K."/>
            <person name="Ramesh M."/>
            <person name="Das S."/>
            <person name="Dasgupta S."/>
            <person name="Kirsebom L.A."/>
        </authorList>
    </citation>
    <scope>NUCLEOTIDE SEQUENCE</scope>
    <source>
        <strain evidence="2">DSM 44838</strain>
    </source>
</reference>
<evidence type="ECO:0000313" key="3">
    <source>
        <dbReference type="Proteomes" id="UP001141629"/>
    </source>
</evidence>
<dbReference type="AlphaFoldDB" id="A0A9X2Z7F3"/>
<feature type="region of interest" description="Disordered" evidence="1">
    <location>
        <begin position="52"/>
        <end position="89"/>
    </location>
</feature>
<comment type="caution">
    <text evidence="2">The sequence shown here is derived from an EMBL/GenBank/DDBJ whole genome shotgun (WGS) entry which is preliminary data.</text>
</comment>
<feature type="compositionally biased region" description="Basic residues" evidence="1">
    <location>
        <begin position="64"/>
        <end position="75"/>
    </location>
</feature>
<organism evidence="2 3">
    <name type="scientific">Mycobacterium yunnanensis</name>
    <dbReference type="NCBI Taxonomy" id="368477"/>
    <lineage>
        <taxon>Bacteria</taxon>
        <taxon>Bacillati</taxon>
        <taxon>Actinomycetota</taxon>
        <taxon>Actinomycetes</taxon>
        <taxon>Mycobacteriales</taxon>
        <taxon>Mycobacteriaceae</taxon>
        <taxon>Mycobacterium</taxon>
    </lineage>
</organism>
<name>A0A9X2Z7F3_9MYCO</name>
<proteinExistence type="predicted"/>
<gene>
    <name evidence="2" type="ORF">H7K45_27865</name>
</gene>
<sequence>MTVDQELHQLAVKAAGQYPDSLLTAQGWTRQELVDAIHARLQTKYTDMRATGELVADDDGVIRPAKRSRRQRRRDHTTPAAQPARCPTPTKLAFRDQAHADDVVQHWGYEDAPVRPTRAYPCRCGSWHLTSQTAGQQDTGRHD</sequence>
<dbReference type="Proteomes" id="UP001141629">
    <property type="component" value="Unassembled WGS sequence"/>
</dbReference>
<keyword evidence="3" id="KW-1185">Reference proteome</keyword>
<dbReference type="EMBL" id="JACKVK010000014">
    <property type="protein sequence ID" value="MCV7424368.1"/>
    <property type="molecule type" value="Genomic_DNA"/>
</dbReference>
<protein>
    <submittedName>
        <fullName evidence="2">Uncharacterized protein</fullName>
    </submittedName>
</protein>
<dbReference type="RefSeq" id="WP_263999433.1">
    <property type="nucleotide sequence ID" value="NZ_JACKVK010000014.1"/>
</dbReference>